<dbReference type="GO" id="GO:0022857">
    <property type="term" value="F:transmembrane transporter activity"/>
    <property type="evidence" value="ECO:0007669"/>
    <property type="project" value="InterPro"/>
</dbReference>
<evidence type="ECO:0000256" key="3">
    <source>
        <dbReference type="ARBA" id="ARBA00022692"/>
    </source>
</evidence>
<dbReference type="HOGENOM" id="CLU_001265_0_1_1"/>
<dbReference type="Proteomes" id="UP000016934">
    <property type="component" value="Unassembled WGS sequence"/>
</dbReference>
<dbReference type="OMA" id="SYTMPTI"/>
<dbReference type="OrthoDB" id="2962993at2759"/>
<dbReference type="eggNOG" id="KOG2533">
    <property type="taxonomic scope" value="Eukaryota"/>
</dbReference>
<evidence type="ECO:0000313" key="7">
    <source>
        <dbReference type="EMBL" id="EMD62240.1"/>
    </source>
</evidence>
<keyword evidence="4 6" id="KW-1133">Transmembrane helix</keyword>
<feature type="transmembrane region" description="Helical" evidence="6">
    <location>
        <begin position="344"/>
        <end position="366"/>
    </location>
</feature>
<name>M2SIP0_COCSN</name>
<evidence type="ECO:0000313" key="8">
    <source>
        <dbReference type="Proteomes" id="UP000016934"/>
    </source>
</evidence>
<organism evidence="7 8">
    <name type="scientific">Cochliobolus sativus (strain ND90Pr / ATCC 201652)</name>
    <name type="common">Common root rot and spot blotch fungus</name>
    <name type="synonym">Bipolaris sorokiniana</name>
    <dbReference type="NCBI Taxonomy" id="665912"/>
    <lineage>
        <taxon>Eukaryota</taxon>
        <taxon>Fungi</taxon>
        <taxon>Dikarya</taxon>
        <taxon>Ascomycota</taxon>
        <taxon>Pezizomycotina</taxon>
        <taxon>Dothideomycetes</taxon>
        <taxon>Pleosporomycetidae</taxon>
        <taxon>Pleosporales</taxon>
        <taxon>Pleosporineae</taxon>
        <taxon>Pleosporaceae</taxon>
        <taxon>Bipolaris</taxon>
    </lineage>
</organism>
<keyword evidence="8" id="KW-1185">Reference proteome</keyword>
<dbReference type="GeneID" id="19132871"/>
<reference evidence="8" key="2">
    <citation type="journal article" date="2013" name="PLoS Genet.">
        <title>Comparative genome structure, secondary metabolite, and effector coding capacity across Cochliobolus pathogens.</title>
        <authorList>
            <person name="Condon B.J."/>
            <person name="Leng Y."/>
            <person name="Wu D."/>
            <person name="Bushley K.E."/>
            <person name="Ohm R.A."/>
            <person name="Otillar R."/>
            <person name="Martin J."/>
            <person name="Schackwitz W."/>
            <person name="Grimwood J."/>
            <person name="MohdZainudin N."/>
            <person name="Xue C."/>
            <person name="Wang R."/>
            <person name="Manning V.A."/>
            <person name="Dhillon B."/>
            <person name="Tu Z.J."/>
            <person name="Steffenson B.J."/>
            <person name="Salamov A."/>
            <person name="Sun H."/>
            <person name="Lowry S."/>
            <person name="LaButti K."/>
            <person name="Han J."/>
            <person name="Copeland A."/>
            <person name="Lindquist E."/>
            <person name="Barry K."/>
            <person name="Schmutz J."/>
            <person name="Baker S.E."/>
            <person name="Ciuffetti L.M."/>
            <person name="Grigoriev I.V."/>
            <person name="Zhong S."/>
            <person name="Turgeon B.G."/>
        </authorList>
    </citation>
    <scope>NUCLEOTIDE SEQUENCE [LARGE SCALE GENOMIC DNA]</scope>
    <source>
        <strain evidence="8">ND90Pr / ATCC 201652</strain>
    </source>
</reference>
<dbReference type="InterPro" id="IPR036259">
    <property type="entry name" value="MFS_trans_sf"/>
</dbReference>
<dbReference type="GO" id="GO:0016020">
    <property type="term" value="C:membrane"/>
    <property type="evidence" value="ECO:0007669"/>
    <property type="project" value="UniProtKB-SubCell"/>
</dbReference>
<feature type="transmembrane region" description="Helical" evidence="6">
    <location>
        <begin position="172"/>
        <end position="193"/>
    </location>
</feature>
<dbReference type="SUPFAM" id="SSF103473">
    <property type="entry name" value="MFS general substrate transporter"/>
    <property type="match status" value="1"/>
</dbReference>
<accession>M2SIP0</accession>
<evidence type="ECO:0000256" key="4">
    <source>
        <dbReference type="ARBA" id="ARBA00022989"/>
    </source>
</evidence>
<dbReference type="EMBL" id="KB445647">
    <property type="protein sequence ID" value="EMD62240.1"/>
    <property type="molecule type" value="Genomic_DNA"/>
</dbReference>
<keyword evidence="3 6" id="KW-0812">Transmembrane</keyword>
<protein>
    <recommendedName>
        <fullName evidence="9">Major facilitator superfamily (MFS) profile domain-containing protein</fullName>
    </recommendedName>
</protein>
<dbReference type="Pfam" id="PF07690">
    <property type="entry name" value="MFS_1"/>
    <property type="match status" value="1"/>
</dbReference>
<keyword evidence="5 6" id="KW-0472">Membrane</keyword>
<evidence type="ECO:0000256" key="5">
    <source>
        <dbReference type="ARBA" id="ARBA00023136"/>
    </source>
</evidence>
<evidence type="ECO:0000256" key="2">
    <source>
        <dbReference type="ARBA" id="ARBA00022448"/>
    </source>
</evidence>
<comment type="subcellular location">
    <subcellularLocation>
        <location evidence="1">Membrane</location>
        <topology evidence="1">Multi-pass membrane protein</topology>
    </subcellularLocation>
</comment>
<dbReference type="InterPro" id="IPR011701">
    <property type="entry name" value="MFS"/>
</dbReference>
<dbReference type="PANTHER" id="PTHR43791:SF54">
    <property type="entry name" value="MAJOR FACILITATOR SUPERFAMILY (MFS) PROFILE DOMAIN-CONTAINING PROTEIN-RELATED"/>
    <property type="match status" value="1"/>
</dbReference>
<gene>
    <name evidence="7" type="ORF">COCSADRAFT_173620</name>
</gene>
<feature type="transmembrane region" description="Helical" evidence="6">
    <location>
        <begin position="386"/>
        <end position="406"/>
    </location>
</feature>
<evidence type="ECO:0000256" key="6">
    <source>
        <dbReference type="SAM" id="Phobius"/>
    </source>
</evidence>
<keyword evidence="2" id="KW-0813">Transport</keyword>
<dbReference type="PANTHER" id="PTHR43791">
    <property type="entry name" value="PERMEASE-RELATED"/>
    <property type="match status" value="1"/>
</dbReference>
<reference evidence="7 8" key="1">
    <citation type="journal article" date="2012" name="PLoS Pathog.">
        <title>Diverse lifestyles and strategies of plant pathogenesis encoded in the genomes of eighteen Dothideomycetes fungi.</title>
        <authorList>
            <person name="Ohm R.A."/>
            <person name="Feau N."/>
            <person name="Henrissat B."/>
            <person name="Schoch C.L."/>
            <person name="Horwitz B.A."/>
            <person name="Barry K.W."/>
            <person name="Condon B.J."/>
            <person name="Copeland A.C."/>
            <person name="Dhillon B."/>
            <person name="Glaser F."/>
            <person name="Hesse C.N."/>
            <person name="Kosti I."/>
            <person name="LaButti K."/>
            <person name="Lindquist E.A."/>
            <person name="Lucas S."/>
            <person name="Salamov A.A."/>
            <person name="Bradshaw R.E."/>
            <person name="Ciuffetti L."/>
            <person name="Hamelin R.C."/>
            <person name="Kema G.H.J."/>
            <person name="Lawrence C."/>
            <person name="Scott J.A."/>
            <person name="Spatafora J.W."/>
            <person name="Turgeon B.G."/>
            <person name="de Wit P.J.G.M."/>
            <person name="Zhong S."/>
            <person name="Goodwin S.B."/>
            <person name="Grigoriev I.V."/>
        </authorList>
    </citation>
    <scope>NUCLEOTIDE SEQUENCE [LARGE SCALE GENOMIC DNA]</scope>
    <source>
        <strain evidence="8">ND90Pr / ATCC 201652</strain>
    </source>
</reference>
<dbReference type="AlphaFoldDB" id="M2SIP0"/>
<sequence length="492" mass="54602">MSMENMQVKADNMPDETNPEYAGLSLEGIDITQSFESERGRKVVHKIDRRLIIIIAVLYLLAHIDRANIGNTAIEGMREELELQGNQYNIASTIFFVPYIVFEIPSNMVLKHVRPDIYWGTIMTCMGAVQNCSGLLACRVMLGLAECRLDFFPSAVFIVSSWYIRTELQQRLALFCTASAFSGSFSGLLAYAIAKLDGVGGLAACAVTVAVAIVMPFIIIQSPERVSWLTTEEKRFIDIRLRLAALLFHAMFDWKVNLGIIMVWVNAAPSSAFKFTLPKILTEFGYTSSKAQLTSIPPYVAGGISSWLVGRTADRFAWRFPFIVGLMCLLLAGLAILYSLSKNLAVHVSVMYFAIILAQIGIYPLLPGVSAWTGNNLAPFWKRSIGLAWMLAAGNFGSLIRTNIFLPKEAPKYTTGYATSISIVILAMTATILQEILLWQENISRAKVSENDIRSQYTQVELDAQGDGSQLYRYTLRNEHSFPGSIKDYVAG</sequence>
<feature type="transmembrane region" description="Helical" evidence="6">
    <location>
        <begin position="199"/>
        <end position="220"/>
    </location>
</feature>
<feature type="transmembrane region" description="Helical" evidence="6">
    <location>
        <begin position="51"/>
        <end position="69"/>
    </location>
</feature>
<proteinExistence type="predicted"/>
<evidence type="ECO:0000256" key="1">
    <source>
        <dbReference type="ARBA" id="ARBA00004141"/>
    </source>
</evidence>
<dbReference type="RefSeq" id="XP_007702520.1">
    <property type="nucleotide sequence ID" value="XM_007704330.1"/>
</dbReference>
<feature type="transmembrane region" description="Helical" evidence="6">
    <location>
        <begin position="418"/>
        <end position="439"/>
    </location>
</feature>
<dbReference type="KEGG" id="bsc:COCSADRAFT_173620"/>
<feature type="transmembrane region" description="Helical" evidence="6">
    <location>
        <begin position="89"/>
        <end position="110"/>
    </location>
</feature>
<feature type="transmembrane region" description="Helical" evidence="6">
    <location>
        <begin position="316"/>
        <end position="337"/>
    </location>
</feature>
<dbReference type="Gene3D" id="1.20.1250.20">
    <property type="entry name" value="MFS general substrate transporter like domains"/>
    <property type="match status" value="2"/>
</dbReference>
<dbReference type="FunFam" id="1.20.1250.20:FF:000566">
    <property type="entry name" value="Uncharacterized protein"/>
    <property type="match status" value="1"/>
</dbReference>
<evidence type="ECO:0008006" key="9">
    <source>
        <dbReference type="Google" id="ProtNLM"/>
    </source>
</evidence>